<feature type="domain" description="Tuberin N-terminal" evidence="1">
    <location>
        <begin position="3"/>
        <end position="148"/>
    </location>
</feature>
<dbReference type="GO" id="GO:0046627">
    <property type="term" value="P:negative regulation of insulin receptor signaling pathway"/>
    <property type="evidence" value="ECO:0007669"/>
    <property type="project" value="TreeGrafter"/>
</dbReference>
<proteinExistence type="predicted"/>
<dbReference type="InterPro" id="IPR003913">
    <property type="entry name" value="Tuberin"/>
</dbReference>
<dbReference type="EMBL" id="KK118005">
    <property type="protein sequence ID" value="KFM71940.1"/>
    <property type="molecule type" value="Genomic_DNA"/>
</dbReference>
<reference evidence="2 3" key="1">
    <citation type="submission" date="2013-11" db="EMBL/GenBank/DDBJ databases">
        <title>Genome sequencing of Stegodyphus mimosarum.</title>
        <authorList>
            <person name="Bechsgaard J."/>
        </authorList>
    </citation>
    <scope>NUCLEOTIDE SEQUENCE [LARGE SCALE GENOMIC DNA]</scope>
</reference>
<dbReference type="STRING" id="407821.A0A087U3K1"/>
<name>A0A087U3K1_STEMI</name>
<dbReference type="OrthoDB" id="5797019at2759"/>
<evidence type="ECO:0000313" key="2">
    <source>
        <dbReference type="EMBL" id="KFM71940.1"/>
    </source>
</evidence>
<dbReference type="InterPro" id="IPR024584">
    <property type="entry name" value="Tuberin_N"/>
</dbReference>
<evidence type="ECO:0000259" key="1">
    <source>
        <dbReference type="Pfam" id="PF11864"/>
    </source>
</evidence>
<evidence type="ECO:0000313" key="3">
    <source>
        <dbReference type="Proteomes" id="UP000054359"/>
    </source>
</evidence>
<dbReference type="GO" id="GO:0051898">
    <property type="term" value="P:negative regulation of phosphatidylinositol 3-kinase/protein kinase B signal transduction"/>
    <property type="evidence" value="ECO:0007669"/>
    <property type="project" value="TreeGrafter"/>
</dbReference>
<dbReference type="PANTHER" id="PTHR10063:SF0">
    <property type="entry name" value="TUBERIN"/>
    <property type="match status" value="1"/>
</dbReference>
<dbReference type="AlphaFoldDB" id="A0A087U3K1"/>
<dbReference type="GO" id="GO:0033596">
    <property type="term" value="C:TSC1-TSC2 complex"/>
    <property type="evidence" value="ECO:0007669"/>
    <property type="project" value="InterPro"/>
</dbReference>
<accession>A0A087U3K1</accession>
<dbReference type="Pfam" id="PF11864">
    <property type="entry name" value="DUF3384"/>
    <property type="match status" value="1"/>
</dbReference>
<organism evidence="2 3">
    <name type="scientific">Stegodyphus mimosarum</name>
    <name type="common">African social velvet spider</name>
    <dbReference type="NCBI Taxonomy" id="407821"/>
    <lineage>
        <taxon>Eukaryota</taxon>
        <taxon>Metazoa</taxon>
        <taxon>Ecdysozoa</taxon>
        <taxon>Arthropoda</taxon>
        <taxon>Chelicerata</taxon>
        <taxon>Arachnida</taxon>
        <taxon>Araneae</taxon>
        <taxon>Araneomorphae</taxon>
        <taxon>Entelegynae</taxon>
        <taxon>Eresoidea</taxon>
        <taxon>Eresidae</taxon>
        <taxon>Stegodyphus</taxon>
    </lineage>
</organism>
<dbReference type="InterPro" id="IPR027107">
    <property type="entry name" value="Tuberin/Ral-act_asu"/>
</dbReference>
<dbReference type="GO" id="GO:0005096">
    <property type="term" value="F:GTPase activator activity"/>
    <property type="evidence" value="ECO:0007669"/>
    <property type="project" value="InterPro"/>
</dbReference>
<keyword evidence="3" id="KW-1185">Reference proteome</keyword>
<dbReference type="GO" id="GO:0030178">
    <property type="term" value="P:negative regulation of Wnt signaling pathway"/>
    <property type="evidence" value="ECO:0007669"/>
    <property type="project" value="TreeGrafter"/>
</dbReference>
<dbReference type="GO" id="GO:0005634">
    <property type="term" value="C:nucleus"/>
    <property type="evidence" value="ECO:0007669"/>
    <property type="project" value="InterPro"/>
</dbReference>
<dbReference type="PRINTS" id="PR01431">
    <property type="entry name" value="TUBERIN"/>
</dbReference>
<feature type="non-terminal residue" evidence="2">
    <location>
        <position position="148"/>
    </location>
</feature>
<dbReference type="PANTHER" id="PTHR10063">
    <property type="entry name" value="TUBERIN"/>
    <property type="match status" value="1"/>
</dbReference>
<protein>
    <submittedName>
        <fullName evidence="2">Tuberin</fullName>
    </submittedName>
</protein>
<gene>
    <name evidence="2" type="ORF">X975_10168</name>
</gene>
<sequence length="148" mass="16858">MTVMRTYLFKILATHNILEDTLPRLEMLKALSEDGKIVSNFEEEIGPFLLSWFPEIMGTGKTAEFLRLITNVIKFNAAYLDDEIIAGFIKSTCDLCTRTKAEEDIQESLNVLDAVLCYSHLPSYVLQCFISTLCLTVNVEKFSQCSWK</sequence>
<dbReference type="GO" id="GO:0032007">
    <property type="term" value="P:negative regulation of TOR signaling"/>
    <property type="evidence" value="ECO:0007669"/>
    <property type="project" value="InterPro"/>
</dbReference>
<dbReference type="Proteomes" id="UP000054359">
    <property type="component" value="Unassembled WGS sequence"/>
</dbReference>
<dbReference type="GO" id="GO:0051726">
    <property type="term" value="P:regulation of cell cycle"/>
    <property type="evidence" value="ECO:0007669"/>
    <property type="project" value="TreeGrafter"/>
</dbReference>